<organism evidence="2 3">
    <name type="scientific">Klebsiella phage KPP2020</name>
    <dbReference type="NCBI Taxonomy" id="3017288"/>
    <lineage>
        <taxon>Viruses</taxon>
        <taxon>Duplodnaviria</taxon>
        <taxon>Heunggongvirae</taxon>
        <taxon>Uroviricota</taxon>
        <taxon>Caudoviricetes</taxon>
        <taxon>Drexlerviridae</taxon>
        <taxon>Webervirus</taxon>
        <taxon>Webervirus KPP2020</taxon>
    </lineage>
</organism>
<feature type="compositionally biased region" description="Basic residues" evidence="1">
    <location>
        <begin position="1"/>
        <end position="17"/>
    </location>
</feature>
<proteinExistence type="predicted"/>
<evidence type="ECO:0000313" key="3">
    <source>
        <dbReference type="Proteomes" id="UP001217198"/>
    </source>
</evidence>
<evidence type="ECO:0000313" key="2">
    <source>
        <dbReference type="EMBL" id="WCR32897.1"/>
    </source>
</evidence>
<gene>
    <name evidence="2" type="ORF">KPP2020_077</name>
</gene>
<name>A0AAE9YFF9_9CAUD</name>
<keyword evidence="3" id="KW-1185">Reference proteome</keyword>
<protein>
    <submittedName>
        <fullName evidence="2">Uncharacterized protein</fullName>
    </submittedName>
</protein>
<dbReference type="EMBL" id="OQ031071">
    <property type="protein sequence ID" value="WCR32897.1"/>
    <property type="molecule type" value="Genomic_DNA"/>
</dbReference>
<reference evidence="2" key="1">
    <citation type="submission" date="2022-12" db="EMBL/GenBank/DDBJ databases">
        <authorList>
            <person name="Lee J.-H."/>
            <person name="Jung S.-H."/>
        </authorList>
    </citation>
    <scope>NUCLEOTIDE SEQUENCE</scope>
</reference>
<evidence type="ECO:0000256" key="1">
    <source>
        <dbReference type="SAM" id="MobiDB-lite"/>
    </source>
</evidence>
<feature type="region of interest" description="Disordered" evidence="1">
    <location>
        <begin position="1"/>
        <end position="22"/>
    </location>
</feature>
<sequence>MNTRSPKRVCSRTKRKRSETPIPREPACIMASMVSSCAITQMHPKATNDILLLTSARAIDTWPLSHALSTSSLFVFLPPSLPYVIPKRLLTAVASSEITAKFPWRLLIFARPSGVVSDTGKVRSHNFSSFSSSSSRSSKSFTISDCDNSPFSACLLADSFAMIFLRSFLRDSLMRSTSATIGSMASELMADLPAEGGCDVMT</sequence>
<accession>A0AAE9YFF9</accession>
<dbReference type="Proteomes" id="UP001217198">
    <property type="component" value="Segment"/>
</dbReference>